<dbReference type="AlphaFoldDB" id="B0CZ47"/>
<feature type="compositionally biased region" description="Polar residues" evidence="1">
    <location>
        <begin position="1"/>
        <end position="11"/>
    </location>
</feature>
<reference evidence="2 3" key="1">
    <citation type="journal article" date="2008" name="Nature">
        <title>The genome of Laccaria bicolor provides insights into mycorrhizal symbiosis.</title>
        <authorList>
            <person name="Martin F."/>
            <person name="Aerts A."/>
            <person name="Ahren D."/>
            <person name="Brun A."/>
            <person name="Danchin E.G.J."/>
            <person name="Duchaussoy F."/>
            <person name="Gibon J."/>
            <person name="Kohler A."/>
            <person name="Lindquist E."/>
            <person name="Pereda V."/>
            <person name="Salamov A."/>
            <person name="Shapiro H.J."/>
            <person name="Wuyts J."/>
            <person name="Blaudez D."/>
            <person name="Buee M."/>
            <person name="Brokstein P."/>
            <person name="Canbaeck B."/>
            <person name="Cohen D."/>
            <person name="Courty P.E."/>
            <person name="Coutinho P.M."/>
            <person name="Delaruelle C."/>
            <person name="Detter J.C."/>
            <person name="Deveau A."/>
            <person name="DiFazio S."/>
            <person name="Duplessis S."/>
            <person name="Fraissinet-Tachet L."/>
            <person name="Lucic E."/>
            <person name="Frey-Klett P."/>
            <person name="Fourrey C."/>
            <person name="Feussner I."/>
            <person name="Gay G."/>
            <person name="Grimwood J."/>
            <person name="Hoegger P.J."/>
            <person name="Jain P."/>
            <person name="Kilaru S."/>
            <person name="Labbe J."/>
            <person name="Lin Y.C."/>
            <person name="Legue V."/>
            <person name="Le Tacon F."/>
            <person name="Marmeisse R."/>
            <person name="Melayah D."/>
            <person name="Montanini B."/>
            <person name="Muratet M."/>
            <person name="Nehls U."/>
            <person name="Niculita-Hirzel H."/>
            <person name="Oudot-Le Secq M.P."/>
            <person name="Peter M."/>
            <person name="Quesneville H."/>
            <person name="Rajashekar B."/>
            <person name="Reich M."/>
            <person name="Rouhier N."/>
            <person name="Schmutz J."/>
            <person name="Yin T."/>
            <person name="Chalot M."/>
            <person name="Henrissat B."/>
            <person name="Kuees U."/>
            <person name="Lucas S."/>
            <person name="Van de Peer Y."/>
            <person name="Podila G.K."/>
            <person name="Polle A."/>
            <person name="Pukkila P.J."/>
            <person name="Richardson P.M."/>
            <person name="Rouze P."/>
            <person name="Sanders I.R."/>
            <person name="Stajich J.E."/>
            <person name="Tunlid A."/>
            <person name="Tuskan G."/>
            <person name="Grigoriev I.V."/>
        </authorList>
    </citation>
    <scope>NUCLEOTIDE SEQUENCE [LARGE SCALE GENOMIC DNA]</scope>
    <source>
        <strain evidence="3">S238N-H82 / ATCC MYA-4686</strain>
    </source>
</reference>
<dbReference type="InParanoid" id="B0CZ47"/>
<dbReference type="EMBL" id="DS547094">
    <property type="protein sequence ID" value="EDR13000.1"/>
    <property type="molecule type" value="Genomic_DNA"/>
</dbReference>
<proteinExistence type="predicted"/>
<keyword evidence="3" id="KW-1185">Reference proteome</keyword>
<dbReference type="HOGENOM" id="CLU_008417_0_0_1"/>
<dbReference type="KEGG" id="lbc:LACBIDRAFT_312122"/>
<dbReference type="GeneID" id="6072408"/>
<organism evidence="3">
    <name type="scientific">Laccaria bicolor (strain S238N-H82 / ATCC MYA-4686)</name>
    <name type="common">Bicoloured deceiver</name>
    <name type="synonym">Laccaria laccata var. bicolor</name>
    <dbReference type="NCBI Taxonomy" id="486041"/>
    <lineage>
        <taxon>Eukaryota</taxon>
        <taxon>Fungi</taxon>
        <taxon>Dikarya</taxon>
        <taxon>Basidiomycota</taxon>
        <taxon>Agaricomycotina</taxon>
        <taxon>Agaricomycetes</taxon>
        <taxon>Agaricomycetidae</taxon>
        <taxon>Agaricales</taxon>
        <taxon>Agaricineae</taxon>
        <taxon>Hydnangiaceae</taxon>
        <taxon>Laccaria</taxon>
    </lineage>
</organism>
<gene>
    <name evidence="2" type="ORF">LACBIDRAFT_312122</name>
</gene>
<name>B0CZ47_LACBS</name>
<sequence length="725" mass="83111">MFSSPNCSDTVSAPRPSPDRESNSLVINYHNDLSSLVNDPQWWTANFGWLSFTPKRPFFGGGLLGRLADICIEEIEGKYSMPEDLINSWTKLEYIIRSVIVILGGVYEIPSIGPAYPAARGYQRQHAYRSVAHREAQASHDIFVLWIGLLSFLIAGADSLSQKGYEWPSLLENHLQFHPAIADLIWASDLGTFSHEVQRIGAFIYLTKDDIEKTHQPSVRWLIAHNIPIWYQWDVDEIEWAKHDPIFAQFGPLQSGGIPESSANPLGSPATTVKTITWREFFERRDENGPCLLSLETALECERHLNRERNPPIKSAKVFVWDRDPELPGREVLASERIETLEEYGPEQKRYDSYWNEWDCCFEFGRFRTPSPDEMEDEHMDMAPSADQQASEYDIDFIPHEQRCPTPLLDDLYEQTDVPPDIFQDGPQSTIASLISEVQEILTLHYGMVLPDLNQANHKEVSDKEKKFWLRWIGVCEEKKLESVVSHFWPTARGHFFVEFTCQILEGQQIISDLELPKSSSFCERLDSIALYRNSDTDVPAKWLYVFLFNKVTVRWRLAVTTASDVLLVCRLDAQFLDVDIARFLALPILRGGFLWRLTIGSVSIDELLEGPVGGGSLLVVDDRKGYPPLLDDKLTHNEMDWICGMYVCSTGVAKVYSNKSWWPPYNIFDNNNACESYGHWMRCWNQHMLNACKIFVWVQLNLLQYQIGGIISSKDIRKHGNSNL</sequence>
<dbReference type="OrthoDB" id="3270336at2759"/>
<accession>B0CZ47</accession>
<dbReference type="Proteomes" id="UP000001194">
    <property type="component" value="Unassembled WGS sequence"/>
</dbReference>
<feature type="region of interest" description="Disordered" evidence="1">
    <location>
        <begin position="1"/>
        <end position="20"/>
    </location>
</feature>
<dbReference type="RefSeq" id="XP_001877264.1">
    <property type="nucleotide sequence ID" value="XM_001877229.1"/>
</dbReference>
<protein>
    <submittedName>
        <fullName evidence="2">Predicted protein</fullName>
    </submittedName>
</protein>
<evidence type="ECO:0000313" key="3">
    <source>
        <dbReference type="Proteomes" id="UP000001194"/>
    </source>
</evidence>
<evidence type="ECO:0000256" key="1">
    <source>
        <dbReference type="SAM" id="MobiDB-lite"/>
    </source>
</evidence>
<evidence type="ECO:0000313" key="2">
    <source>
        <dbReference type="EMBL" id="EDR13000.1"/>
    </source>
</evidence>